<proteinExistence type="inferred from homology"/>
<feature type="domain" description="RNA polymerase sigma-70 region 2" evidence="5">
    <location>
        <begin position="41"/>
        <end position="109"/>
    </location>
</feature>
<dbReference type="Pfam" id="PF04542">
    <property type="entry name" value="Sigma70_r2"/>
    <property type="match status" value="1"/>
</dbReference>
<protein>
    <submittedName>
        <fullName evidence="7">Uncharacterized protein</fullName>
    </submittedName>
</protein>
<dbReference type="Gene3D" id="1.10.10.10">
    <property type="entry name" value="Winged helix-like DNA-binding domain superfamily/Winged helix DNA-binding domain"/>
    <property type="match status" value="1"/>
</dbReference>
<dbReference type="Gene3D" id="1.10.1740.10">
    <property type="match status" value="1"/>
</dbReference>
<dbReference type="PANTHER" id="PTHR43133:SF25">
    <property type="entry name" value="RNA POLYMERASE SIGMA FACTOR RFAY-RELATED"/>
    <property type="match status" value="1"/>
</dbReference>
<evidence type="ECO:0000256" key="4">
    <source>
        <dbReference type="ARBA" id="ARBA00023163"/>
    </source>
</evidence>
<dbReference type="AlphaFoldDB" id="A0A0F9WEH0"/>
<dbReference type="InterPro" id="IPR013324">
    <property type="entry name" value="RNA_pol_sigma_r3/r4-like"/>
</dbReference>
<evidence type="ECO:0000256" key="3">
    <source>
        <dbReference type="ARBA" id="ARBA00023082"/>
    </source>
</evidence>
<sequence>MARRKQESLDINDTGSSAGEVTDAQLLQRHLQGDSAAFGALIERYRQELYAFLARFVGDRHLAEDVFQEAFLQLHISAGSFDLTKRLKPWLFTIAANKARDALRKRSRRQMAPLDASVGGGDEDAASYGDLMPADIPAPQESLMNLELRQSVENIVRQMPDHLRIVLVLAYFSELPYKEIAEIVEAPLGTVKSRLHAAVKMFAEKWQGAAKRLGYEHES</sequence>
<dbReference type="InterPro" id="IPR036388">
    <property type="entry name" value="WH-like_DNA-bd_sf"/>
</dbReference>
<dbReference type="InterPro" id="IPR013249">
    <property type="entry name" value="RNA_pol_sigma70_r4_t2"/>
</dbReference>
<dbReference type="GO" id="GO:0006352">
    <property type="term" value="P:DNA-templated transcription initiation"/>
    <property type="evidence" value="ECO:0007669"/>
    <property type="project" value="InterPro"/>
</dbReference>
<dbReference type="EMBL" id="LAZR01000291">
    <property type="protein sequence ID" value="KKN76668.1"/>
    <property type="molecule type" value="Genomic_DNA"/>
</dbReference>
<reference evidence="7" key="1">
    <citation type="journal article" date="2015" name="Nature">
        <title>Complex archaea that bridge the gap between prokaryotes and eukaryotes.</title>
        <authorList>
            <person name="Spang A."/>
            <person name="Saw J.H."/>
            <person name="Jorgensen S.L."/>
            <person name="Zaremba-Niedzwiedzka K."/>
            <person name="Martijn J."/>
            <person name="Lind A.E."/>
            <person name="van Eijk R."/>
            <person name="Schleper C."/>
            <person name="Guy L."/>
            <person name="Ettema T.J."/>
        </authorList>
    </citation>
    <scope>NUCLEOTIDE SEQUENCE</scope>
</reference>
<dbReference type="NCBIfam" id="TIGR02937">
    <property type="entry name" value="sigma70-ECF"/>
    <property type="match status" value="1"/>
</dbReference>
<comment type="caution">
    <text evidence="7">The sequence shown here is derived from an EMBL/GenBank/DDBJ whole genome shotgun (WGS) entry which is preliminary data.</text>
</comment>
<dbReference type="SUPFAM" id="SSF88946">
    <property type="entry name" value="Sigma2 domain of RNA polymerase sigma factors"/>
    <property type="match status" value="1"/>
</dbReference>
<keyword evidence="4" id="KW-0804">Transcription</keyword>
<dbReference type="InterPro" id="IPR039425">
    <property type="entry name" value="RNA_pol_sigma-70-like"/>
</dbReference>
<gene>
    <name evidence="7" type="ORF">LCGC14_0367590</name>
</gene>
<accession>A0A0F9WEH0</accession>
<evidence type="ECO:0000256" key="2">
    <source>
        <dbReference type="ARBA" id="ARBA00023015"/>
    </source>
</evidence>
<dbReference type="CDD" id="cd06171">
    <property type="entry name" value="Sigma70_r4"/>
    <property type="match status" value="1"/>
</dbReference>
<organism evidence="7">
    <name type="scientific">marine sediment metagenome</name>
    <dbReference type="NCBI Taxonomy" id="412755"/>
    <lineage>
        <taxon>unclassified sequences</taxon>
        <taxon>metagenomes</taxon>
        <taxon>ecological metagenomes</taxon>
    </lineage>
</organism>
<keyword evidence="3" id="KW-0731">Sigma factor</keyword>
<evidence type="ECO:0000259" key="5">
    <source>
        <dbReference type="Pfam" id="PF04542"/>
    </source>
</evidence>
<dbReference type="InterPro" id="IPR013325">
    <property type="entry name" value="RNA_pol_sigma_r2"/>
</dbReference>
<evidence type="ECO:0000259" key="6">
    <source>
        <dbReference type="Pfam" id="PF08281"/>
    </source>
</evidence>
<dbReference type="Pfam" id="PF08281">
    <property type="entry name" value="Sigma70_r4_2"/>
    <property type="match status" value="1"/>
</dbReference>
<comment type="similarity">
    <text evidence="1">Belongs to the sigma-70 factor family. ECF subfamily.</text>
</comment>
<dbReference type="InterPro" id="IPR007627">
    <property type="entry name" value="RNA_pol_sigma70_r2"/>
</dbReference>
<evidence type="ECO:0000256" key="1">
    <source>
        <dbReference type="ARBA" id="ARBA00010641"/>
    </source>
</evidence>
<dbReference type="GO" id="GO:0016987">
    <property type="term" value="F:sigma factor activity"/>
    <property type="evidence" value="ECO:0007669"/>
    <property type="project" value="UniProtKB-KW"/>
</dbReference>
<dbReference type="SUPFAM" id="SSF88659">
    <property type="entry name" value="Sigma3 and sigma4 domains of RNA polymerase sigma factors"/>
    <property type="match status" value="1"/>
</dbReference>
<dbReference type="GO" id="GO:0003677">
    <property type="term" value="F:DNA binding"/>
    <property type="evidence" value="ECO:0007669"/>
    <property type="project" value="InterPro"/>
</dbReference>
<evidence type="ECO:0000313" key="7">
    <source>
        <dbReference type="EMBL" id="KKN76668.1"/>
    </source>
</evidence>
<feature type="domain" description="RNA polymerase sigma factor 70 region 4 type 2" evidence="6">
    <location>
        <begin position="150"/>
        <end position="200"/>
    </location>
</feature>
<dbReference type="PANTHER" id="PTHR43133">
    <property type="entry name" value="RNA POLYMERASE ECF-TYPE SIGMA FACTO"/>
    <property type="match status" value="1"/>
</dbReference>
<name>A0A0F9WEH0_9ZZZZ</name>
<keyword evidence="2" id="KW-0805">Transcription regulation</keyword>
<dbReference type="InterPro" id="IPR014284">
    <property type="entry name" value="RNA_pol_sigma-70_dom"/>
</dbReference>